<dbReference type="PROSITE" id="PS00375">
    <property type="entry name" value="UDPGT"/>
    <property type="match status" value="1"/>
</dbReference>
<dbReference type="InterPro" id="IPR002213">
    <property type="entry name" value="UDP_glucos_trans"/>
</dbReference>
<dbReference type="EMBL" id="JAINDJ010000008">
    <property type="protein sequence ID" value="KAG9440290.1"/>
    <property type="molecule type" value="Genomic_DNA"/>
</dbReference>
<reference evidence="6 7" key="1">
    <citation type="submission" date="2021-07" db="EMBL/GenBank/DDBJ databases">
        <title>The Aristolochia fimbriata genome: insights into angiosperm evolution, floral development and chemical biosynthesis.</title>
        <authorList>
            <person name="Jiao Y."/>
        </authorList>
    </citation>
    <scope>NUCLEOTIDE SEQUENCE [LARGE SCALE GENOMIC DNA]</scope>
    <source>
        <strain evidence="6">IBCAS-2021</strain>
        <tissue evidence="6">Leaf</tissue>
    </source>
</reference>
<dbReference type="PANTHER" id="PTHR48048:SF30">
    <property type="entry name" value="GLYCOSYLTRANSFERASE"/>
    <property type="match status" value="1"/>
</dbReference>
<keyword evidence="2 4" id="KW-0328">Glycosyltransferase</keyword>
<accession>A0AAV7DWB3</accession>
<protein>
    <recommendedName>
        <fullName evidence="5">Glycosyltransferase</fullName>
        <ecNumber evidence="5">2.4.1.-</ecNumber>
    </recommendedName>
</protein>
<organism evidence="6 7">
    <name type="scientific">Aristolochia fimbriata</name>
    <name type="common">White veined hardy Dutchman's pipe vine</name>
    <dbReference type="NCBI Taxonomy" id="158543"/>
    <lineage>
        <taxon>Eukaryota</taxon>
        <taxon>Viridiplantae</taxon>
        <taxon>Streptophyta</taxon>
        <taxon>Embryophyta</taxon>
        <taxon>Tracheophyta</taxon>
        <taxon>Spermatophyta</taxon>
        <taxon>Magnoliopsida</taxon>
        <taxon>Magnoliidae</taxon>
        <taxon>Piperales</taxon>
        <taxon>Aristolochiaceae</taxon>
        <taxon>Aristolochia</taxon>
    </lineage>
</organism>
<dbReference type="FunFam" id="3.40.50.2000:FF:000089">
    <property type="entry name" value="Glycosyltransferase"/>
    <property type="match status" value="1"/>
</dbReference>
<comment type="similarity">
    <text evidence="1 4">Belongs to the UDP-glycosyltransferase family.</text>
</comment>
<proteinExistence type="inferred from homology"/>
<dbReference type="Gene3D" id="3.40.50.2000">
    <property type="entry name" value="Glycogen Phosphorylase B"/>
    <property type="match status" value="2"/>
</dbReference>
<dbReference type="CDD" id="cd03784">
    <property type="entry name" value="GT1_Gtf-like"/>
    <property type="match status" value="1"/>
</dbReference>
<dbReference type="InterPro" id="IPR050481">
    <property type="entry name" value="UDP-glycosyltransf_plant"/>
</dbReference>
<evidence type="ECO:0000256" key="5">
    <source>
        <dbReference type="RuleBase" id="RU362057"/>
    </source>
</evidence>
<dbReference type="PANTHER" id="PTHR48048">
    <property type="entry name" value="GLYCOSYLTRANSFERASE"/>
    <property type="match status" value="1"/>
</dbReference>
<sequence length="480" mass="52817">MKVGLVILPMPARSHLASTVEFAKRINKHNRFAVTILTMAPPFPGSTPLPDSFHDSISSSGLDIRFQDLPRVDPPGDPSSEAFISVYIAGHAGHVRDTIRRLQSSVRVAALVVDLFGTSMMDVGDELGVPTYLFFTCGAALLALMLRIPALDSEIESEFEDLEEDVEVPGLGRIPPLIMPSPMMNKKDEGYGWFVEHSRRFRRMKGLIVNTFRELEWSALDAVGEGRCLSDHPTPPVFPVGPVLVLEEKDPSHPCIEWLDTQPSRSVVFLCFGTMGDMPEAQVKEIALGLERSGHRFLCAVRVPHRSDQSGTADLEEALPEGFAERTKGRGLVWPRWVPQTAILSHGAIGGFVSHCGWNSCLESLWFGVPILAWPLDAEQRLNGFELGNKVGAAVELRLDYRGGGIVDAAEVAWGVRRLMEDDEEGKRVREKAMEVRAAGRAAVEDGGSSSDALRRLTEQLLAYGGETFMENIKQSLHIT</sequence>
<dbReference type="EC" id="2.4.1.-" evidence="5"/>
<evidence type="ECO:0000256" key="2">
    <source>
        <dbReference type="ARBA" id="ARBA00022676"/>
    </source>
</evidence>
<dbReference type="Pfam" id="PF00201">
    <property type="entry name" value="UDPGT"/>
    <property type="match status" value="1"/>
</dbReference>
<keyword evidence="3 4" id="KW-0808">Transferase</keyword>
<gene>
    <name evidence="6" type="ORF">H6P81_020455</name>
</gene>
<dbReference type="AlphaFoldDB" id="A0AAV7DWB3"/>
<evidence type="ECO:0000313" key="6">
    <source>
        <dbReference type="EMBL" id="KAG9440290.1"/>
    </source>
</evidence>
<name>A0AAV7DWB3_ARIFI</name>
<dbReference type="InterPro" id="IPR035595">
    <property type="entry name" value="UDP_glycos_trans_CS"/>
</dbReference>
<comment type="caution">
    <text evidence="6">The sequence shown here is derived from an EMBL/GenBank/DDBJ whole genome shotgun (WGS) entry which is preliminary data.</text>
</comment>
<evidence type="ECO:0000256" key="4">
    <source>
        <dbReference type="RuleBase" id="RU003718"/>
    </source>
</evidence>
<evidence type="ECO:0000313" key="7">
    <source>
        <dbReference type="Proteomes" id="UP000825729"/>
    </source>
</evidence>
<dbReference type="FunFam" id="3.40.50.2000:FF:000056">
    <property type="entry name" value="Glycosyltransferase"/>
    <property type="match status" value="1"/>
</dbReference>
<dbReference type="GO" id="GO:0035251">
    <property type="term" value="F:UDP-glucosyltransferase activity"/>
    <property type="evidence" value="ECO:0007669"/>
    <property type="project" value="InterPro"/>
</dbReference>
<keyword evidence="7" id="KW-1185">Reference proteome</keyword>
<evidence type="ECO:0000256" key="3">
    <source>
        <dbReference type="ARBA" id="ARBA00022679"/>
    </source>
</evidence>
<dbReference type="Proteomes" id="UP000825729">
    <property type="component" value="Unassembled WGS sequence"/>
</dbReference>
<dbReference type="SUPFAM" id="SSF53756">
    <property type="entry name" value="UDP-Glycosyltransferase/glycogen phosphorylase"/>
    <property type="match status" value="1"/>
</dbReference>
<evidence type="ECO:0000256" key="1">
    <source>
        <dbReference type="ARBA" id="ARBA00009995"/>
    </source>
</evidence>